<sequence length="38" mass="4376">MSSLSRKRNTFSFSASFDVLKYSINVMTLNSQFNILNN</sequence>
<protein>
    <submittedName>
        <fullName evidence="1">Uncharacterized protein</fullName>
    </submittedName>
</protein>
<accession>W8VRY0</accession>
<keyword evidence="2" id="KW-1185">Reference proteome</keyword>
<gene>
    <name evidence="1" type="ORF">NMS_2535</name>
</gene>
<proteinExistence type="predicted"/>
<evidence type="ECO:0000313" key="2">
    <source>
        <dbReference type="Proteomes" id="UP000031760"/>
    </source>
</evidence>
<reference evidence="1 2" key="1">
    <citation type="journal article" date="2014" name="Proc. Natl. Acad. Sci. U.S.A.">
        <title>Functional characterization of flavobacteria rhodopsins reveals a unique class of light-driven chloride pump in bacteria.</title>
        <authorList>
            <person name="Yoshizawa S."/>
            <person name="Kumagai Y."/>
            <person name="Kim H."/>
            <person name="Ogura Y."/>
            <person name="Hayashi T."/>
            <person name="Iwasaki W."/>
            <person name="DeLong E.F."/>
            <person name="Kogure K."/>
        </authorList>
    </citation>
    <scope>NUCLEOTIDE SEQUENCE [LARGE SCALE GENOMIC DNA]</scope>
    <source>
        <strain evidence="1 2">S1-08</strain>
    </source>
</reference>
<dbReference type="HOGENOM" id="CLU_3330844_0_0_10"/>
<name>W8VRY0_9FLAO</name>
<organism evidence="1 2">
    <name type="scientific">Nonlabens marinus S1-08</name>
    <dbReference type="NCBI Taxonomy" id="1454201"/>
    <lineage>
        <taxon>Bacteria</taxon>
        <taxon>Pseudomonadati</taxon>
        <taxon>Bacteroidota</taxon>
        <taxon>Flavobacteriia</taxon>
        <taxon>Flavobacteriales</taxon>
        <taxon>Flavobacteriaceae</taxon>
        <taxon>Nonlabens</taxon>
    </lineage>
</organism>
<dbReference type="AlphaFoldDB" id="W8VRY0"/>
<dbReference type="KEGG" id="nmf:NMS_2535"/>
<dbReference type="Proteomes" id="UP000031760">
    <property type="component" value="Chromosome"/>
</dbReference>
<dbReference type="EMBL" id="AP014548">
    <property type="protein sequence ID" value="BAO56544.1"/>
    <property type="molecule type" value="Genomic_DNA"/>
</dbReference>
<evidence type="ECO:0000313" key="1">
    <source>
        <dbReference type="EMBL" id="BAO56544.1"/>
    </source>
</evidence>